<gene>
    <name evidence="1" type="ORF">SAMN05660748_1621</name>
</gene>
<keyword evidence="2" id="KW-1185">Reference proteome</keyword>
<proteinExistence type="predicted"/>
<name>A0A285V5N5_9ACTN</name>
<evidence type="ECO:0000313" key="2">
    <source>
        <dbReference type="Proteomes" id="UP000219435"/>
    </source>
</evidence>
<dbReference type="EMBL" id="OBQI01000002">
    <property type="protein sequence ID" value="SOC48908.1"/>
    <property type="molecule type" value="Genomic_DNA"/>
</dbReference>
<accession>A0A285V5N5</accession>
<dbReference type="RefSeq" id="WP_097194484.1">
    <property type="nucleotide sequence ID" value="NZ_OBQI01000002.1"/>
</dbReference>
<organism evidence="1 2">
    <name type="scientific">Blastococcus aggregatus</name>
    <dbReference type="NCBI Taxonomy" id="38502"/>
    <lineage>
        <taxon>Bacteria</taxon>
        <taxon>Bacillati</taxon>
        <taxon>Actinomycetota</taxon>
        <taxon>Actinomycetes</taxon>
        <taxon>Geodermatophilales</taxon>
        <taxon>Geodermatophilaceae</taxon>
        <taxon>Blastococcus</taxon>
    </lineage>
</organism>
<reference evidence="2" key="1">
    <citation type="submission" date="2017-08" db="EMBL/GenBank/DDBJ databases">
        <authorList>
            <person name="Varghese N."/>
            <person name="Submissions S."/>
        </authorList>
    </citation>
    <scope>NUCLEOTIDE SEQUENCE [LARGE SCALE GENOMIC DNA]</scope>
    <source>
        <strain evidence="2">DSM 4725</strain>
    </source>
</reference>
<dbReference type="AlphaFoldDB" id="A0A285V5N5"/>
<protein>
    <submittedName>
        <fullName evidence="1">Uncharacterized protein</fullName>
    </submittedName>
</protein>
<sequence length="278" mass="29056">MRTRVAVGRDRVVPEVRAATPLARRLRAPVTARAPWLTAVLDVQAARRRAGRPVAVVVGADGQPPAAAAFLQLRRRGLTTAVTMLGDGVPAPPGGPTARLLAADDDASAALAEGVLELLGGLHGPWSLHLAGLPLGDRTARRLAERFPMARMANERTAALVDGLDDVGPVARSTDPRALERVLPALLAQAPDAGARAFLRAAARLHAAAGRLEVAVPADRDGALLTLLDGPDRRPWWATPGLPGMRSERGAPAAAVTVPARSWLPAPDVARRLGGRRS</sequence>
<evidence type="ECO:0000313" key="1">
    <source>
        <dbReference type="EMBL" id="SOC48908.1"/>
    </source>
</evidence>
<dbReference type="Proteomes" id="UP000219435">
    <property type="component" value="Unassembled WGS sequence"/>
</dbReference>